<keyword evidence="7" id="KW-0560">Oxidoreductase</keyword>
<dbReference type="Gene3D" id="3.20.20.70">
    <property type="entry name" value="Aldolase class I"/>
    <property type="match status" value="1"/>
</dbReference>
<keyword evidence="11" id="KW-0808">Transferase</keyword>
<proteinExistence type="inferred from homology"/>
<dbReference type="SFLD" id="SFLDS00029">
    <property type="entry name" value="Radical_SAM"/>
    <property type="match status" value="1"/>
</dbReference>
<dbReference type="Pfam" id="PF04055">
    <property type="entry name" value="Radical_SAM"/>
    <property type="match status" value="1"/>
</dbReference>
<evidence type="ECO:0000256" key="7">
    <source>
        <dbReference type="ARBA" id="ARBA00023002"/>
    </source>
</evidence>
<dbReference type="OrthoDB" id="9782387at2"/>
<dbReference type="InterPro" id="IPR013785">
    <property type="entry name" value="Aldolase_TIM"/>
</dbReference>
<dbReference type="InterPro" id="IPR001989">
    <property type="entry name" value="Radical_activat_CS"/>
</dbReference>
<evidence type="ECO:0000256" key="2">
    <source>
        <dbReference type="ARBA" id="ARBA00009777"/>
    </source>
</evidence>
<evidence type="ECO:0000259" key="10">
    <source>
        <dbReference type="PROSITE" id="PS51918"/>
    </source>
</evidence>
<keyword evidence="5" id="KW-0949">S-adenosyl-L-methionine</keyword>
<dbReference type="GO" id="GO:0016740">
    <property type="term" value="F:transferase activity"/>
    <property type="evidence" value="ECO:0007669"/>
    <property type="project" value="UniProtKB-KW"/>
</dbReference>
<dbReference type="GO" id="GO:0016491">
    <property type="term" value="F:oxidoreductase activity"/>
    <property type="evidence" value="ECO:0007669"/>
    <property type="project" value="UniProtKB-KW"/>
</dbReference>
<dbReference type="PROSITE" id="PS01087">
    <property type="entry name" value="RADICAL_ACTIVATING"/>
    <property type="match status" value="1"/>
</dbReference>
<evidence type="ECO:0000313" key="12">
    <source>
        <dbReference type="Proteomes" id="UP000427769"/>
    </source>
</evidence>
<keyword evidence="12" id="KW-1185">Reference proteome</keyword>
<dbReference type="PIRSF" id="PIRSF000371">
    <property type="entry name" value="PFL_act_enz"/>
    <property type="match status" value="1"/>
</dbReference>
<accession>A0A5K7Z877</accession>
<dbReference type="InterPro" id="IPR007197">
    <property type="entry name" value="rSAM"/>
</dbReference>
<dbReference type="InterPro" id="IPR012839">
    <property type="entry name" value="Organic_radical_activase"/>
</dbReference>
<keyword evidence="9" id="KW-0411">Iron-sulfur</keyword>
<evidence type="ECO:0000256" key="3">
    <source>
        <dbReference type="ARBA" id="ARBA00011245"/>
    </source>
</evidence>
<reference evidence="11 12" key="1">
    <citation type="submission" date="2019-11" db="EMBL/GenBank/DDBJ databases">
        <title>Comparative genomics of hydrocarbon-degrading Desulfosarcina strains.</title>
        <authorList>
            <person name="Watanabe M."/>
            <person name="Kojima H."/>
            <person name="Fukui M."/>
        </authorList>
    </citation>
    <scope>NUCLEOTIDE SEQUENCE [LARGE SCALE GENOMIC DNA]</scope>
    <source>
        <strain evidence="11 12">PP31</strain>
    </source>
</reference>
<comment type="subunit">
    <text evidence="3">Monomer.</text>
</comment>
<evidence type="ECO:0000256" key="6">
    <source>
        <dbReference type="ARBA" id="ARBA00022723"/>
    </source>
</evidence>
<name>A0A5K7Z877_9BACT</name>
<dbReference type="InterPro" id="IPR034457">
    <property type="entry name" value="Organic_radical-activating"/>
</dbReference>
<dbReference type="RefSeq" id="WP_155306711.1">
    <property type="nucleotide sequence ID" value="NZ_AP021875.1"/>
</dbReference>
<comment type="cofactor">
    <cofactor evidence="1">
        <name>[4Fe-4S] cluster</name>
        <dbReference type="ChEBI" id="CHEBI:49883"/>
    </cofactor>
</comment>
<evidence type="ECO:0000256" key="5">
    <source>
        <dbReference type="ARBA" id="ARBA00022691"/>
    </source>
</evidence>
<dbReference type="NCBIfam" id="TIGR02494">
    <property type="entry name" value="PFLE_PFLC"/>
    <property type="match status" value="1"/>
</dbReference>
<evidence type="ECO:0000256" key="4">
    <source>
        <dbReference type="ARBA" id="ARBA00022485"/>
    </source>
</evidence>
<keyword evidence="4" id="KW-0004">4Fe-4S</keyword>
<dbReference type="SUPFAM" id="SSF102114">
    <property type="entry name" value="Radical SAM enzymes"/>
    <property type="match status" value="1"/>
</dbReference>
<evidence type="ECO:0000256" key="1">
    <source>
        <dbReference type="ARBA" id="ARBA00001966"/>
    </source>
</evidence>
<sequence length="261" mass="28503">MTQGTIFKIKRYALHDGPGIRTTVFFKGCPLSCRWCHNPEGIDPRPVSMVKASPEGAVHETVGEVMEVAELVTAIEKDQLFYDESGGGVTFSGGEPLAQPRFLEAVLDACNRRDIHAALDTSGFAPAAVLDRLLPRLQLVLFDLKIMDADLHRKYTGVSNESIIENLNRIDGGLTPWRLRIPLIPGMTDTQTNLEQIARFAAGLKSIQGIDLLPFHRIASGKYRRLGLADPMAGIDPPSPDHVAAIKDRFESTGFDVSIGG</sequence>
<feature type="domain" description="Radical SAM core" evidence="10">
    <location>
        <begin position="15"/>
        <end position="261"/>
    </location>
</feature>
<dbReference type="EMBL" id="AP021875">
    <property type="protein sequence ID" value="BBO78036.1"/>
    <property type="molecule type" value="Genomic_DNA"/>
</dbReference>
<dbReference type="PANTHER" id="PTHR30352:SF4">
    <property type="entry name" value="PYRUVATE FORMATE-LYASE 2-ACTIVATING ENZYME"/>
    <property type="match status" value="1"/>
</dbReference>
<dbReference type="PROSITE" id="PS51918">
    <property type="entry name" value="RADICAL_SAM"/>
    <property type="match status" value="1"/>
</dbReference>
<dbReference type="KEGG" id="dwd:DSCW_54530"/>
<dbReference type="GO" id="GO:0051539">
    <property type="term" value="F:4 iron, 4 sulfur cluster binding"/>
    <property type="evidence" value="ECO:0007669"/>
    <property type="project" value="UniProtKB-KW"/>
</dbReference>
<gene>
    <name evidence="11" type="ORF">DSCW_54530</name>
</gene>
<evidence type="ECO:0000313" key="11">
    <source>
        <dbReference type="EMBL" id="BBO78036.1"/>
    </source>
</evidence>
<organism evidence="11 12">
    <name type="scientific">Desulfosarcina widdelii</name>
    <dbReference type="NCBI Taxonomy" id="947919"/>
    <lineage>
        <taxon>Bacteria</taxon>
        <taxon>Pseudomonadati</taxon>
        <taxon>Thermodesulfobacteriota</taxon>
        <taxon>Desulfobacteria</taxon>
        <taxon>Desulfobacterales</taxon>
        <taxon>Desulfosarcinaceae</taxon>
        <taxon>Desulfosarcina</taxon>
    </lineage>
</organism>
<keyword evidence="6" id="KW-0479">Metal-binding</keyword>
<evidence type="ECO:0000256" key="8">
    <source>
        <dbReference type="ARBA" id="ARBA00023004"/>
    </source>
</evidence>
<dbReference type="PANTHER" id="PTHR30352">
    <property type="entry name" value="PYRUVATE FORMATE-LYASE-ACTIVATING ENZYME"/>
    <property type="match status" value="1"/>
</dbReference>
<dbReference type="GO" id="GO:0046872">
    <property type="term" value="F:metal ion binding"/>
    <property type="evidence" value="ECO:0007669"/>
    <property type="project" value="UniProtKB-KW"/>
</dbReference>
<protein>
    <submittedName>
        <fullName evidence="11">Formate acetyltransferase activating enzyme</fullName>
    </submittedName>
</protein>
<dbReference type="SFLD" id="SFLDG01066">
    <property type="entry name" value="organic_radical-activating_enz"/>
    <property type="match status" value="1"/>
</dbReference>
<evidence type="ECO:0000256" key="9">
    <source>
        <dbReference type="ARBA" id="ARBA00023014"/>
    </source>
</evidence>
<dbReference type="CDD" id="cd01335">
    <property type="entry name" value="Radical_SAM"/>
    <property type="match status" value="1"/>
</dbReference>
<dbReference type="AlphaFoldDB" id="A0A5K7Z877"/>
<keyword evidence="8" id="KW-0408">Iron</keyword>
<comment type="similarity">
    <text evidence="2">Belongs to the organic radical-activating enzymes family.</text>
</comment>
<dbReference type="InterPro" id="IPR058240">
    <property type="entry name" value="rSAM_sf"/>
</dbReference>
<dbReference type="Proteomes" id="UP000427769">
    <property type="component" value="Chromosome"/>
</dbReference>